<name>A0ABX8DCN1_9GAMM</name>
<dbReference type="InterPro" id="IPR012725">
    <property type="entry name" value="Chaperone_DnaK"/>
</dbReference>
<evidence type="ECO:0000256" key="1">
    <source>
        <dbReference type="ARBA" id="ARBA00007381"/>
    </source>
</evidence>
<keyword evidence="5 7" id="KW-0067">ATP-binding</keyword>
<dbReference type="PROSITE" id="PS00329">
    <property type="entry name" value="HSP70_2"/>
    <property type="match status" value="1"/>
</dbReference>
<reference evidence="10 11" key="1">
    <citation type="journal article" date="2012" name="Int. J. Syst. Evol. Microbiol.">
        <title>Shewanella dokdonensis sp. nov., isolated from seawater.</title>
        <authorList>
            <person name="Sung H.R."/>
            <person name="Yoon J.H."/>
            <person name="Ghim S.Y."/>
        </authorList>
    </citation>
    <scope>NUCLEOTIDE SEQUENCE [LARGE SCALE GENOMIC DNA]</scope>
    <source>
        <strain evidence="10 11">DSM 23626</strain>
    </source>
</reference>
<evidence type="ECO:0000256" key="9">
    <source>
        <dbReference type="SAM" id="MobiDB-lite"/>
    </source>
</evidence>
<evidence type="ECO:0000313" key="10">
    <source>
        <dbReference type="EMBL" id="QVK22529.1"/>
    </source>
</evidence>
<dbReference type="InterPro" id="IPR013126">
    <property type="entry name" value="Hsp_70_fam"/>
</dbReference>
<dbReference type="CDD" id="cd10234">
    <property type="entry name" value="ASKHA_NBD_HSP70_DnaK-like"/>
    <property type="match status" value="1"/>
</dbReference>
<gene>
    <name evidence="7 10" type="primary">dnaK</name>
    <name evidence="10" type="ORF">KHX94_14505</name>
</gene>
<comment type="similarity">
    <text evidence="1 7 8">Belongs to the heat shock protein 70 family.</text>
</comment>
<keyword evidence="6 7" id="KW-0346">Stress response</keyword>
<dbReference type="InterPro" id="IPR029047">
    <property type="entry name" value="HSP70_peptide-bd_sf"/>
</dbReference>
<dbReference type="NCBIfam" id="TIGR02350">
    <property type="entry name" value="prok_dnaK"/>
    <property type="match status" value="1"/>
</dbReference>
<sequence length="641" mass="68816">MGKIIGIDLGTTNSCVAVLEGGKPRVLENAEGDRTTPSIIAYTEDETLVGQPAKRQAVTNPANTFFAIKRLIGRRFTDDEVQRDVSIMPFKIIKADNGDAWVESRGKKMAPPQVSAEVLKKMKKTAEDFLGEPVTEAVITVPAYFNDSQRQATKDAGRIAGLEVKRIINEPTAAALAYGIDKKQGDNVIAVFDLGGGTFDISVIEIDSNDGDQTFEVLATNGDTHLGGEDFDNRLINYLADEFKKEQGIDLRNDPLAMQRLKEAAEKAKIELSSTTQTEVNLPYITADATGPKHLVVKITRAKLESLVEDLITRSLEPVKVALSDAGLSVSEINEVILVGGQTRMPKVQQAVADFFGKEPRKDVNPDEAVAVGAAIQGGVLAGDVKDVLLLDVTPLSLGIETMGQVMTKLIEKNTTIPTKAQQVFSTAEDNQNAVTIHVLQGERKQASANKSLGQFNLEGIEPSPRGMPQIEVTFDIDADGILNVSATDKKTGKKQAITIKASSGLSDDEVEKMVRDAEAHAEDDKKFEELVSARNQADGLVHATKKQVAEAGEALSSDDKAKIDAAISKVEAAVKGSDKEAIEKATQELIEASGKLVEMAQTQAQQAQGGAESAHQGNNSNATADDVVDAEFEEVKDDKK</sequence>
<dbReference type="RefSeq" id="WP_213681181.1">
    <property type="nucleotide sequence ID" value="NZ_CP074572.1"/>
</dbReference>
<dbReference type="InterPro" id="IPR043129">
    <property type="entry name" value="ATPase_NBD"/>
</dbReference>
<evidence type="ECO:0000256" key="3">
    <source>
        <dbReference type="ARBA" id="ARBA00022553"/>
    </source>
</evidence>
<dbReference type="PROSITE" id="PS00297">
    <property type="entry name" value="HSP70_1"/>
    <property type="match status" value="1"/>
</dbReference>
<dbReference type="PANTHER" id="PTHR19375">
    <property type="entry name" value="HEAT SHOCK PROTEIN 70KDA"/>
    <property type="match status" value="1"/>
</dbReference>
<dbReference type="InterPro" id="IPR029048">
    <property type="entry name" value="HSP70_C_sf"/>
</dbReference>
<dbReference type="Gene3D" id="3.30.420.40">
    <property type="match status" value="2"/>
</dbReference>
<keyword evidence="4 7" id="KW-0547">Nucleotide-binding</keyword>
<keyword evidence="7" id="KW-0143">Chaperone</keyword>
<dbReference type="HAMAP" id="MF_00332">
    <property type="entry name" value="DnaK"/>
    <property type="match status" value="1"/>
</dbReference>
<dbReference type="SUPFAM" id="SSF100920">
    <property type="entry name" value="Heat shock protein 70kD (HSP70), peptide-binding domain"/>
    <property type="match status" value="1"/>
</dbReference>
<dbReference type="NCBIfam" id="NF003520">
    <property type="entry name" value="PRK05183.1"/>
    <property type="match status" value="1"/>
</dbReference>
<evidence type="ECO:0000256" key="4">
    <source>
        <dbReference type="ARBA" id="ARBA00022741"/>
    </source>
</evidence>
<dbReference type="PRINTS" id="PR00301">
    <property type="entry name" value="HEATSHOCK70"/>
</dbReference>
<dbReference type="PROSITE" id="PS01036">
    <property type="entry name" value="HSP70_3"/>
    <property type="match status" value="1"/>
</dbReference>
<evidence type="ECO:0000256" key="2">
    <source>
        <dbReference type="ARBA" id="ARBA00014415"/>
    </source>
</evidence>
<feature type="compositionally biased region" description="Acidic residues" evidence="9">
    <location>
        <begin position="627"/>
        <end position="641"/>
    </location>
</feature>
<protein>
    <recommendedName>
        <fullName evidence="2 7">Chaperone protein DnaK</fullName>
    </recommendedName>
    <alternativeName>
        <fullName evidence="7">HSP70</fullName>
    </alternativeName>
    <alternativeName>
        <fullName evidence="7">Heat shock 70 kDa protein</fullName>
    </alternativeName>
    <alternativeName>
        <fullName evidence="7">Heat shock protein 70</fullName>
    </alternativeName>
</protein>
<comment type="function">
    <text evidence="7">Acts as a chaperone.</text>
</comment>
<dbReference type="EMBL" id="CP074572">
    <property type="protein sequence ID" value="QVK22529.1"/>
    <property type="molecule type" value="Genomic_DNA"/>
</dbReference>
<dbReference type="Gene3D" id="3.90.640.10">
    <property type="entry name" value="Actin, Chain A, domain 4"/>
    <property type="match status" value="1"/>
</dbReference>
<organism evidence="10 11">
    <name type="scientific">Shewanella dokdonensis</name>
    <dbReference type="NCBI Taxonomy" id="712036"/>
    <lineage>
        <taxon>Bacteria</taxon>
        <taxon>Pseudomonadati</taxon>
        <taxon>Pseudomonadota</taxon>
        <taxon>Gammaproteobacteria</taxon>
        <taxon>Alteromonadales</taxon>
        <taxon>Shewanellaceae</taxon>
        <taxon>Shewanella</taxon>
    </lineage>
</organism>
<feature type="modified residue" description="Phosphothreonine; by autocatalysis" evidence="7">
    <location>
        <position position="198"/>
    </location>
</feature>
<evidence type="ECO:0000313" key="11">
    <source>
        <dbReference type="Proteomes" id="UP000676428"/>
    </source>
</evidence>
<feature type="region of interest" description="Disordered" evidence="9">
    <location>
        <begin position="602"/>
        <end position="641"/>
    </location>
</feature>
<evidence type="ECO:0000256" key="5">
    <source>
        <dbReference type="ARBA" id="ARBA00022840"/>
    </source>
</evidence>
<dbReference type="Gene3D" id="1.20.1270.10">
    <property type="match status" value="1"/>
</dbReference>
<evidence type="ECO:0000256" key="8">
    <source>
        <dbReference type="RuleBase" id="RU003322"/>
    </source>
</evidence>
<accession>A0ABX8DCN1</accession>
<dbReference type="Pfam" id="PF00012">
    <property type="entry name" value="HSP70"/>
    <property type="match status" value="1"/>
</dbReference>
<dbReference type="Proteomes" id="UP000676428">
    <property type="component" value="Chromosome"/>
</dbReference>
<dbReference type="NCBIfam" id="NF001413">
    <property type="entry name" value="PRK00290.1"/>
    <property type="match status" value="1"/>
</dbReference>
<feature type="compositionally biased region" description="Low complexity" evidence="9">
    <location>
        <begin position="602"/>
        <end position="618"/>
    </location>
</feature>
<comment type="induction">
    <text evidence="7">By stress conditions e.g. heat shock.</text>
</comment>
<dbReference type="InterPro" id="IPR018181">
    <property type="entry name" value="Heat_shock_70_CS"/>
</dbReference>
<evidence type="ECO:0000256" key="7">
    <source>
        <dbReference type="HAMAP-Rule" id="MF_00332"/>
    </source>
</evidence>
<keyword evidence="11" id="KW-1185">Reference proteome</keyword>
<dbReference type="SUPFAM" id="SSF53067">
    <property type="entry name" value="Actin-like ATPase domain"/>
    <property type="match status" value="2"/>
</dbReference>
<proteinExistence type="evidence at transcript level"/>
<evidence type="ECO:0000256" key="6">
    <source>
        <dbReference type="ARBA" id="ARBA00023016"/>
    </source>
</evidence>
<dbReference type="Gene3D" id="2.60.34.10">
    <property type="entry name" value="Substrate Binding Domain Of DNAk, Chain A, domain 1"/>
    <property type="match status" value="1"/>
</dbReference>
<keyword evidence="3 7" id="KW-0597">Phosphoprotein</keyword>